<keyword evidence="2" id="KW-1185">Reference proteome</keyword>
<proteinExistence type="predicted"/>
<evidence type="ECO:0000313" key="1">
    <source>
        <dbReference type="EMBL" id="CAI8738087.1"/>
    </source>
</evidence>
<evidence type="ECO:0000313" key="2">
    <source>
        <dbReference type="Proteomes" id="UP001162030"/>
    </source>
</evidence>
<accession>A0ABM9HWR2</accession>
<dbReference type="EMBL" id="OX458333">
    <property type="protein sequence ID" value="CAI8738087.1"/>
    <property type="molecule type" value="Genomic_DNA"/>
</dbReference>
<dbReference type="Proteomes" id="UP001162030">
    <property type="component" value="Chromosome"/>
</dbReference>
<gene>
    <name evidence="1" type="ORF">MSZNOR_0411</name>
</gene>
<name>A0ABM9HWR2_9GAMM</name>
<organism evidence="1 2">
    <name type="scientific">Methylocaldum szegediense</name>
    <dbReference type="NCBI Taxonomy" id="73780"/>
    <lineage>
        <taxon>Bacteria</taxon>
        <taxon>Pseudomonadati</taxon>
        <taxon>Pseudomonadota</taxon>
        <taxon>Gammaproteobacteria</taxon>
        <taxon>Methylococcales</taxon>
        <taxon>Methylococcaceae</taxon>
        <taxon>Methylocaldum</taxon>
    </lineage>
</organism>
<dbReference type="RefSeq" id="WP_036268927.1">
    <property type="nucleotide sequence ID" value="NZ_OX458333.1"/>
</dbReference>
<protein>
    <submittedName>
        <fullName evidence="1">Uncharacterized protein</fullName>
    </submittedName>
</protein>
<sequence>MVAVGHAITYSPRLEKADRERTSKGQTSCVPNRGVLIALYLTQLKGVSDGAEESNRAVICVKNHIYCSTPYLIGHNPHRRQICTELTTFDGGKTVQVSVDDEHDTVMFS</sequence>
<reference evidence="1 2" key="1">
    <citation type="submission" date="2023-03" db="EMBL/GenBank/DDBJ databases">
        <authorList>
            <person name="Pearce D."/>
        </authorList>
    </citation>
    <scope>NUCLEOTIDE SEQUENCE [LARGE SCALE GENOMIC DNA]</scope>
    <source>
        <strain evidence="1">Msz</strain>
    </source>
</reference>